<proteinExistence type="predicted"/>
<feature type="domain" description="Arrestin C-terminal-like" evidence="2">
    <location>
        <begin position="178"/>
        <end position="313"/>
    </location>
</feature>
<dbReference type="InterPro" id="IPR014752">
    <property type="entry name" value="Arrestin-like_C"/>
</dbReference>
<dbReference type="AlphaFoldDB" id="A0A4S4MXF4"/>
<evidence type="ECO:0000313" key="4">
    <source>
        <dbReference type="Proteomes" id="UP000308730"/>
    </source>
</evidence>
<feature type="region of interest" description="Disordered" evidence="1">
    <location>
        <begin position="678"/>
        <end position="778"/>
    </location>
</feature>
<feature type="compositionally biased region" description="Low complexity" evidence="1">
    <location>
        <begin position="980"/>
        <end position="990"/>
    </location>
</feature>
<feature type="compositionally biased region" description="Polar residues" evidence="1">
    <location>
        <begin position="764"/>
        <end position="778"/>
    </location>
</feature>
<evidence type="ECO:0000313" key="3">
    <source>
        <dbReference type="EMBL" id="THH31104.1"/>
    </source>
</evidence>
<feature type="compositionally biased region" description="Polar residues" evidence="1">
    <location>
        <begin position="535"/>
        <end position="548"/>
    </location>
</feature>
<dbReference type="InterPro" id="IPR053060">
    <property type="entry name" value="Cytokinesis_Signaling_Reg"/>
</dbReference>
<reference evidence="3 4" key="1">
    <citation type="submission" date="2019-02" db="EMBL/GenBank/DDBJ databases">
        <title>Genome sequencing of the rare red list fungi Antrodiella citrinella (Flaviporus citrinellus).</title>
        <authorList>
            <person name="Buettner E."/>
            <person name="Kellner H."/>
        </authorList>
    </citation>
    <scope>NUCLEOTIDE SEQUENCE [LARGE SCALE GENOMIC DNA]</scope>
    <source>
        <strain evidence="3 4">DSM 108506</strain>
    </source>
</reference>
<feature type="compositionally biased region" description="Basic and acidic residues" evidence="1">
    <location>
        <begin position="863"/>
        <end position="874"/>
    </location>
</feature>
<dbReference type="Proteomes" id="UP000308730">
    <property type="component" value="Unassembled WGS sequence"/>
</dbReference>
<feature type="compositionally biased region" description="Low complexity" evidence="1">
    <location>
        <begin position="849"/>
        <end position="859"/>
    </location>
</feature>
<feature type="region of interest" description="Disordered" evidence="1">
    <location>
        <begin position="814"/>
        <end position="1037"/>
    </location>
</feature>
<feature type="region of interest" description="Disordered" evidence="1">
    <location>
        <begin position="633"/>
        <end position="658"/>
    </location>
</feature>
<dbReference type="Gene3D" id="2.60.40.640">
    <property type="match status" value="1"/>
</dbReference>
<sequence>MSSQAKLTLRPPPNIDFVQGYPGIPPGPPDRPQAAVKGAIEVRVGPQGVKAKWVRIELRKIETLPGGGLTNTFFDFVGQSPISLWQSGEEYSTLSSQDFPFQIRIPESIPPSIALEKGAGVKYELIATLCIKGKKGFLKRDKQNIIATSSPIIIDKHELHSTWPVYSQPEGRRLTQEGVTLTVERSHTCFGPGDRIFANAIVRSDSLSTVILRGFEFSLRETTVFRVGPHMTGKKGAPQVRVMHVGEQKVPVNATLYGGTQHKAELSVTVPSHHTTTTLNAARHIDITYVLIVKALMATGKPLVIDLPVIISNWPRAVSVEAVRRIGLAASVQAQPQGIPGSVILGPPTSPQTQIGQQIVPTTSPISPSATQPRPSLNNVHPFQSLNERPGTANSDNLSSVRFNTSPAMNGSAGGSAYRNTADEFGFHSSAGLAAAEVLQISGSAAAAVAASSASNSRPVASDTSSTSGGNTNTTGTGLRARTSDRAGTSAANRLTVTNFADDMPEEAASQAAAVAAAAAQRSHQRQTSSTTRQNTLQGGQGSSSRSNAWLPAEEEKRRLYERAVADVERVQGGLGSPPPTGHTDAGRVIAANDIISPVASAPAGSSSSKWMTAEEEKARLFNDAQAAARRLQGIDPPSTPPAAGGSSSNQPASAPMSPQLTGAALYAQAMAGVNRNASAGNSSTANSSGRKFPTAEEEKAEMKRYNEAKAAVERSQYGIQDGSTGEPPASAPISYEALYGPGSTAPSSKPSQQSNGHAAMNGYANSPRSFSGEVTSPMSAFDALSEKDRLKKAYETQDAVAFAAALRSPAASTINNVPMYPQSAVPPYAIPAASGRPVSPPGPPTTPPMQMQAPAGPMSAISEKEQLRLRYEAQDASAAAVPPAPYTPPMGQMANGGAGGLPPTPPPRTRTSPGGGSLRGAGGGSLRGALPNPRTQPNPPSSSSQPLSAAEEKARLRAMYEAQDAPQPHSTPSPPPPSQYGYVPQQSPPGVYSSPAYTSQPSGVNSNGNAHLQRSDSVTMMNTPPPPPLAPRPPREYIDQTKEEDARTAAKIQAIDSVHGLVSPNGNGTGIGAGPELTMNPFTPFTPGFDIATPRPPPMPTKVSTYDG</sequence>
<feature type="region of interest" description="Disordered" evidence="1">
    <location>
        <begin position="511"/>
        <end position="551"/>
    </location>
</feature>
<dbReference type="OrthoDB" id="4001642at2759"/>
<dbReference type="EMBL" id="SGPM01000057">
    <property type="protein sequence ID" value="THH31104.1"/>
    <property type="molecule type" value="Genomic_DNA"/>
</dbReference>
<protein>
    <recommendedName>
        <fullName evidence="2">Arrestin C-terminal-like domain-containing protein</fullName>
    </recommendedName>
</protein>
<feature type="compositionally biased region" description="Pro residues" evidence="1">
    <location>
        <begin position="1024"/>
        <end position="1033"/>
    </location>
</feature>
<evidence type="ECO:0000256" key="1">
    <source>
        <dbReference type="SAM" id="MobiDB-lite"/>
    </source>
</evidence>
<feature type="region of interest" description="Disordered" evidence="1">
    <location>
        <begin position="343"/>
        <end position="415"/>
    </location>
</feature>
<name>A0A4S4MXF4_9APHY</name>
<dbReference type="Pfam" id="PF02752">
    <property type="entry name" value="Arrestin_C"/>
    <property type="match status" value="1"/>
</dbReference>
<feature type="compositionally biased region" description="Low complexity" evidence="1">
    <location>
        <begin position="452"/>
        <end position="478"/>
    </location>
</feature>
<feature type="compositionally biased region" description="Low complexity" evidence="1">
    <location>
        <begin position="511"/>
        <end position="534"/>
    </location>
</feature>
<feature type="region of interest" description="Disordered" evidence="1">
    <location>
        <begin position="452"/>
        <end position="490"/>
    </location>
</feature>
<feature type="compositionally biased region" description="Polar residues" evidence="1">
    <location>
        <begin position="996"/>
        <end position="1023"/>
    </location>
</feature>
<dbReference type="PANTHER" id="PTHR36419:SF1">
    <property type="entry name" value="RHO1 GEF LOCALIZING PROTEIN 1"/>
    <property type="match status" value="1"/>
</dbReference>
<feature type="compositionally biased region" description="Gly residues" evidence="1">
    <location>
        <begin position="914"/>
        <end position="927"/>
    </location>
</feature>
<comment type="caution">
    <text evidence="3">The sequence shown here is derived from an EMBL/GenBank/DDBJ whole genome shotgun (WGS) entry which is preliminary data.</text>
</comment>
<organism evidence="3 4">
    <name type="scientific">Antrodiella citrinella</name>
    <dbReference type="NCBI Taxonomy" id="2447956"/>
    <lineage>
        <taxon>Eukaryota</taxon>
        <taxon>Fungi</taxon>
        <taxon>Dikarya</taxon>
        <taxon>Basidiomycota</taxon>
        <taxon>Agaricomycotina</taxon>
        <taxon>Agaricomycetes</taxon>
        <taxon>Polyporales</taxon>
        <taxon>Steccherinaceae</taxon>
        <taxon>Antrodiella</taxon>
    </lineage>
</organism>
<feature type="compositionally biased region" description="Pro residues" evidence="1">
    <location>
        <begin position="839"/>
        <end position="848"/>
    </location>
</feature>
<feature type="region of interest" description="Disordered" evidence="1">
    <location>
        <begin position="1060"/>
        <end position="1109"/>
    </location>
</feature>
<dbReference type="GO" id="GO:0000935">
    <property type="term" value="C:division septum"/>
    <property type="evidence" value="ECO:0007669"/>
    <property type="project" value="TreeGrafter"/>
</dbReference>
<accession>A0A4S4MXF4</accession>
<gene>
    <name evidence="3" type="ORF">EUX98_g3066</name>
</gene>
<dbReference type="PANTHER" id="PTHR36419">
    <property type="entry name" value="ARRESTIN FAMILY PROTEIN 1"/>
    <property type="match status" value="1"/>
</dbReference>
<keyword evidence="4" id="KW-1185">Reference proteome</keyword>
<dbReference type="InterPro" id="IPR011022">
    <property type="entry name" value="Arrestin_C-like"/>
</dbReference>
<dbReference type="GO" id="GO:0000917">
    <property type="term" value="P:division septum assembly"/>
    <property type="evidence" value="ECO:0007669"/>
    <property type="project" value="TreeGrafter"/>
</dbReference>
<feature type="compositionally biased region" description="Polar residues" evidence="1">
    <location>
        <begin position="351"/>
        <end position="409"/>
    </location>
</feature>
<feature type="compositionally biased region" description="Basic and acidic residues" evidence="1">
    <location>
        <begin position="694"/>
        <end position="713"/>
    </location>
</feature>
<feature type="compositionally biased region" description="Low complexity" evidence="1">
    <location>
        <begin position="678"/>
        <end position="691"/>
    </location>
</feature>
<evidence type="ECO:0000259" key="2">
    <source>
        <dbReference type="Pfam" id="PF02752"/>
    </source>
</evidence>
<feature type="compositionally biased region" description="Polar residues" evidence="1">
    <location>
        <begin position="745"/>
        <end position="757"/>
    </location>
</feature>
<feature type="compositionally biased region" description="Pro residues" evidence="1">
    <location>
        <begin position="970"/>
        <end position="979"/>
    </location>
</feature>